<accession>A0A9W5Y9V2</accession>
<dbReference type="PANTHER" id="PTHR35145:SF1">
    <property type="entry name" value="CYTOPLASMIC PROTEIN"/>
    <property type="match status" value="1"/>
</dbReference>
<dbReference type="GO" id="GO:0003677">
    <property type="term" value="F:DNA binding"/>
    <property type="evidence" value="ECO:0007669"/>
    <property type="project" value="UniProtKB-KW"/>
</dbReference>
<protein>
    <submittedName>
        <fullName evidence="1">DNA-binding protein</fullName>
    </submittedName>
</protein>
<gene>
    <name evidence="1" type="ORF">SH1V18_20270</name>
</gene>
<dbReference type="Pfam" id="PF04237">
    <property type="entry name" value="YjbR"/>
    <property type="match status" value="1"/>
</dbReference>
<comment type="caution">
    <text evidence="1">The sequence shown here is derived from an EMBL/GenBank/DDBJ whole genome shotgun (WGS) entry which is preliminary data.</text>
</comment>
<dbReference type="EMBL" id="BRLB01000004">
    <property type="protein sequence ID" value="GKX29547.1"/>
    <property type="molecule type" value="Genomic_DNA"/>
</dbReference>
<keyword evidence="2" id="KW-1185">Reference proteome</keyword>
<dbReference type="InterPro" id="IPR038056">
    <property type="entry name" value="YjbR-like_sf"/>
</dbReference>
<dbReference type="RefSeq" id="WP_281815083.1">
    <property type="nucleotide sequence ID" value="NZ_BRLB01000004.1"/>
</dbReference>
<organism evidence="1 2">
    <name type="scientific">Vallitalea longa</name>
    <dbReference type="NCBI Taxonomy" id="2936439"/>
    <lineage>
        <taxon>Bacteria</taxon>
        <taxon>Bacillati</taxon>
        <taxon>Bacillota</taxon>
        <taxon>Clostridia</taxon>
        <taxon>Lachnospirales</taxon>
        <taxon>Vallitaleaceae</taxon>
        <taxon>Vallitalea</taxon>
    </lineage>
</organism>
<dbReference type="InterPro" id="IPR007351">
    <property type="entry name" value="YjbR"/>
</dbReference>
<proteinExistence type="predicted"/>
<name>A0A9W5Y9V2_9FIRM</name>
<sequence length="119" mass="14089">MLTRDEVKKYILNKPGAYEDFPFGDDTPVFKVGSRMFSLINKDKKELRINLKSDPDDAIYLRDNFDAIIPGYHMHKRHWNTVIVDNRLPDGMVKDLIDKSYELVYNKLKKDEKEQIKKI</sequence>
<dbReference type="PANTHER" id="PTHR35145">
    <property type="entry name" value="CYTOPLASMIC PROTEIN-RELATED"/>
    <property type="match status" value="1"/>
</dbReference>
<evidence type="ECO:0000313" key="1">
    <source>
        <dbReference type="EMBL" id="GKX29547.1"/>
    </source>
</evidence>
<dbReference type="InterPro" id="IPR058532">
    <property type="entry name" value="YjbR/MT2646/Rv2570-like"/>
</dbReference>
<dbReference type="SUPFAM" id="SSF142906">
    <property type="entry name" value="YjbR-like"/>
    <property type="match status" value="1"/>
</dbReference>
<evidence type="ECO:0000313" key="2">
    <source>
        <dbReference type="Proteomes" id="UP001144256"/>
    </source>
</evidence>
<dbReference type="Gene3D" id="3.90.1150.30">
    <property type="match status" value="1"/>
</dbReference>
<dbReference type="Proteomes" id="UP001144256">
    <property type="component" value="Unassembled WGS sequence"/>
</dbReference>
<keyword evidence="1" id="KW-0238">DNA-binding</keyword>
<reference evidence="1" key="1">
    <citation type="submission" date="2022-06" db="EMBL/GenBank/DDBJ databases">
        <title>Vallitalea longa sp. nov., an anaerobic bacterium isolated from marine sediment.</title>
        <authorList>
            <person name="Hirano S."/>
            <person name="Terahara T."/>
            <person name="Mori K."/>
            <person name="Hamada M."/>
            <person name="Matsumoto R."/>
            <person name="Kobayashi T."/>
        </authorList>
    </citation>
    <scope>NUCLEOTIDE SEQUENCE</scope>
    <source>
        <strain evidence="1">SH18-1</strain>
    </source>
</reference>
<dbReference type="AlphaFoldDB" id="A0A9W5Y9V2"/>